<evidence type="ECO:0000313" key="2">
    <source>
        <dbReference type="EMBL" id="MBW79486.1"/>
    </source>
</evidence>
<protein>
    <submittedName>
        <fullName evidence="2">Putative secreted protein</fullName>
    </submittedName>
</protein>
<evidence type="ECO:0000256" key="1">
    <source>
        <dbReference type="SAM" id="SignalP"/>
    </source>
</evidence>
<proteinExistence type="predicted"/>
<feature type="signal peptide" evidence="1">
    <location>
        <begin position="1"/>
        <end position="26"/>
    </location>
</feature>
<name>A0A2M4DPH5_ANODA</name>
<organism evidence="2">
    <name type="scientific">Anopheles darlingi</name>
    <name type="common">Mosquito</name>
    <dbReference type="NCBI Taxonomy" id="43151"/>
    <lineage>
        <taxon>Eukaryota</taxon>
        <taxon>Metazoa</taxon>
        <taxon>Ecdysozoa</taxon>
        <taxon>Arthropoda</taxon>
        <taxon>Hexapoda</taxon>
        <taxon>Insecta</taxon>
        <taxon>Pterygota</taxon>
        <taxon>Neoptera</taxon>
        <taxon>Endopterygota</taxon>
        <taxon>Diptera</taxon>
        <taxon>Nematocera</taxon>
        <taxon>Culicoidea</taxon>
        <taxon>Culicidae</taxon>
        <taxon>Anophelinae</taxon>
        <taxon>Anopheles</taxon>
    </lineage>
</organism>
<dbReference type="EMBL" id="GGFL01015308">
    <property type="protein sequence ID" value="MBW79486.1"/>
    <property type="molecule type" value="Transcribed_RNA"/>
</dbReference>
<reference evidence="2" key="1">
    <citation type="submission" date="2018-01" db="EMBL/GenBank/DDBJ databases">
        <title>An insight into the sialome of Amazonian anophelines.</title>
        <authorList>
            <person name="Ribeiro J.M."/>
            <person name="Scarpassa V."/>
            <person name="Calvo E."/>
        </authorList>
    </citation>
    <scope>NUCLEOTIDE SEQUENCE</scope>
</reference>
<keyword evidence="1" id="KW-0732">Signal</keyword>
<dbReference type="AlphaFoldDB" id="A0A2M4DPH5"/>
<sequence>MISLPALITSLSVFTWLRSCPTSVCSERASAWAICSWNCASASSDFSPRITPFWRLLSASVSSCSA</sequence>
<feature type="chain" id="PRO_5014947803" evidence="1">
    <location>
        <begin position="27"/>
        <end position="66"/>
    </location>
</feature>
<accession>A0A2M4DPH5</accession>